<evidence type="ECO:0000313" key="2">
    <source>
        <dbReference type="Proteomes" id="UP000305398"/>
    </source>
</evidence>
<dbReference type="KEGG" id="hyj:FHG12_16505"/>
<evidence type="ECO:0000313" key="1">
    <source>
        <dbReference type="EMBL" id="QDA61598.1"/>
    </source>
</evidence>
<dbReference type="Pfam" id="PF19265">
    <property type="entry name" value="DUF5908"/>
    <property type="match status" value="1"/>
</dbReference>
<accession>A0A5B8A2Q9</accession>
<dbReference type="RefSeq" id="WP_139516772.1">
    <property type="nucleotide sequence ID" value="NZ_CP040896.1"/>
</dbReference>
<reference evidence="1 2" key="1">
    <citation type="submission" date="2019-06" db="EMBL/GenBank/DDBJ databases">
        <authorList>
            <person name="Srinivasan S."/>
        </authorList>
    </citation>
    <scope>NUCLEOTIDE SEQUENCE [LARGE SCALE GENOMIC DNA]</scope>
    <source>
        <strain evidence="1 2">17J68-5</strain>
    </source>
</reference>
<protein>
    <submittedName>
        <fullName evidence="1">Uncharacterized protein</fullName>
    </submittedName>
</protein>
<sequence>MPLEIKELYIRVTVNAPENQAPASRPTTLLAATRDGSAEAEKQAIIAECVEQVAQIFQAKQER</sequence>
<dbReference type="Proteomes" id="UP000305398">
    <property type="component" value="Chromosome"/>
</dbReference>
<keyword evidence="2" id="KW-1185">Reference proteome</keyword>
<proteinExistence type="predicted"/>
<name>A0A5B8A2Q9_9BACT</name>
<organism evidence="1 2">
    <name type="scientific">Hymenobacter jejuensis</name>
    <dbReference type="NCBI Taxonomy" id="2502781"/>
    <lineage>
        <taxon>Bacteria</taxon>
        <taxon>Pseudomonadati</taxon>
        <taxon>Bacteroidota</taxon>
        <taxon>Cytophagia</taxon>
        <taxon>Cytophagales</taxon>
        <taxon>Hymenobacteraceae</taxon>
        <taxon>Hymenobacter</taxon>
    </lineage>
</organism>
<dbReference type="OrthoDB" id="5570459at2"/>
<dbReference type="EMBL" id="CP040896">
    <property type="protein sequence ID" value="QDA61598.1"/>
    <property type="molecule type" value="Genomic_DNA"/>
</dbReference>
<gene>
    <name evidence="1" type="ORF">FHG12_16505</name>
</gene>
<dbReference type="InterPro" id="IPR045459">
    <property type="entry name" value="DUF5908"/>
</dbReference>
<dbReference type="AlphaFoldDB" id="A0A5B8A2Q9"/>